<keyword evidence="2" id="KW-0808">Transferase</keyword>
<reference evidence="2" key="1">
    <citation type="submission" date="2020-03" db="EMBL/GenBank/DDBJ databases">
        <title>The deep terrestrial virosphere.</title>
        <authorList>
            <person name="Holmfeldt K."/>
            <person name="Nilsson E."/>
            <person name="Simone D."/>
            <person name="Lopez-Fernandez M."/>
            <person name="Wu X."/>
            <person name="de Brujin I."/>
            <person name="Lundin D."/>
            <person name="Andersson A."/>
            <person name="Bertilsson S."/>
            <person name="Dopson M."/>
        </authorList>
    </citation>
    <scope>NUCLEOTIDE SEQUENCE</scope>
    <source>
        <strain evidence="2">MM415A01425</strain>
        <strain evidence="3">MM415B02443</strain>
    </source>
</reference>
<accession>A0A6M3K556</accession>
<dbReference type="EMBL" id="MT142247">
    <property type="protein sequence ID" value="QJA76848.1"/>
    <property type="molecule type" value="Genomic_DNA"/>
</dbReference>
<name>A0A6M3K556_9ZZZZ</name>
<sequence length="310" mass="36408">MKIALLATQRSEPDCTHWKGIEMAMEKLEIDYYDIDLLYFKKEQVINEVKNFQPDLLIYGLTDVFYQGYYKEIREVMKGKIAWWYADYSDSQIGTVLNIDLRDYIDYMFVSNDAQRDYWKHKVGVEAHFIGQAGTPVDEIQFDSKYDNDIVFVGNISNSGSLKPRGDLINEIMSKTNITVINKRNPSERMKVYREMPKIYGSAKICLDISAVWYAEKYTSSRYYVIGNCGGFSLCKRFPGCEELYPSGIGKIYFETAEEFIDLKEYYLQHIDKRDEIRKKGLEHSRKHHTYVNRINDILKICEFKNNEQA</sequence>
<organism evidence="2">
    <name type="scientific">viral metagenome</name>
    <dbReference type="NCBI Taxonomy" id="1070528"/>
    <lineage>
        <taxon>unclassified sequences</taxon>
        <taxon>metagenomes</taxon>
        <taxon>organismal metagenomes</taxon>
    </lineage>
</organism>
<dbReference type="GO" id="GO:0016740">
    <property type="term" value="F:transferase activity"/>
    <property type="evidence" value="ECO:0007669"/>
    <property type="project" value="UniProtKB-KW"/>
</dbReference>
<evidence type="ECO:0000313" key="2">
    <source>
        <dbReference type="EMBL" id="QJA76848.1"/>
    </source>
</evidence>
<dbReference type="AlphaFoldDB" id="A0A6M3K556"/>
<protein>
    <submittedName>
        <fullName evidence="2">Putative glycosyltransferase</fullName>
    </submittedName>
</protein>
<feature type="domain" description="Spore protein YkvP/CgeB glycosyl transferase-like" evidence="1">
    <location>
        <begin position="193"/>
        <end position="299"/>
    </location>
</feature>
<evidence type="ECO:0000313" key="3">
    <source>
        <dbReference type="EMBL" id="QJA90116.1"/>
    </source>
</evidence>
<proteinExistence type="predicted"/>
<gene>
    <name evidence="2" type="ORF">MM415A01425_0014</name>
    <name evidence="3" type="ORF">MM415B02443_0014</name>
</gene>
<evidence type="ECO:0000259" key="1">
    <source>
        <dbReference type="Pfam" id="PF13524"/>
    </source>
</evidence>
<dbReference type="EMBL" id="MT142891">
    <property type="protein sequence ID" value="QJA90116.1"/>
    <property type="molecule type" value="Genomic_DNA"/>
</dbReference>
<dbReference type="Pfam" id="PF13524">
    <property type="entry name" value="Glyco_trans_1_2"/>
    <property type="match status" value="1"/>
</dbReference>
<dbReference type="InterPro" id="IPR055259">
    <property type="entry name" value="YkvP/CgeB_Glyco_trans-like"/>
</dbReference>